<protein>
    <recommendedName>
        <fullName evidence="1">PTM/DIR17-like Tudor domain-containing protein</fullName>
    </recommendedName>
</protein>
<keyword evidence="3" id="KW-1185">Reference proteome</keyword>
<sequence length="163" mass="18111">MENSYWEHHPEALPAGVFDLPGEPAIVINGVPDLISKEGTTAPADVSTVQEPPRDPGFGKWLEGREVRKLFNGVVYSGVLTKFDKETGWYRVEYEDGDAEDLSWAELEPVLQPLDVSIPLKTLALKVLKRSHKAPLLQKTGKVGRPRKLQASTELVVFKNPPK</sequence>
<dbReference type="OMA" id="FEDLDWH"/>
<dbReference type="PANTHER" id="PTHR37384:SF1">
    <property type="entry name" value="OS01G0835600 PROTEIN"/>
    <property type="match status" value="1"/>
</dbReference>
<dbReference type="PANTHER" id="PTHR37384">
    <property type="entry name" value="OS01G0835600 PROTEIN"/>
    <property type="match status" value="1"/>
</dbReference>
<dbReference type="AlphaFoldDB" id="A0A7N0VD90"/>
<evidence type="ECO:0000259" key="1">
    <source>
        <dbReference type="Pfam" id="PF21743"/>
    </source>
</evidence>
<name>A0A7N0VD90_KALFE</name>
<reference evidence="2" key="1">
    <citation type="submission" date="2021-01" db="UniProtKB">
        <authorList>
            <consortium name="EnsemblPlants"/>
        </authorList>
    </citation>
    <scope>IDENTIFICATION</scope>
</reference>
<dbReference type="Gene3D" id="2.30.30.140">
    <property type="match status" value="1"/>
</dbReference>
<dbReference type="Gramene" id="Kaladp0577s0014.1.v1.1">
    <property type="protein sequence ID" value="Kaladp0577s0014.1.v1.1.CDS.1"/>
    <property type="gene ID" value="Kaladp0577s0014.v1.1"/>
</dbReference>
<dbReference type="CDD" id="cd20401">
    <property type="entry name" value="Tudor_AtPTM-like"/>
    <property type="match status" value="1"/>
</dbReference>
<dbReference type="InterPro" id="IPR047365">
    <property type="entry name" value="Tudor_AtPTM-like"/>
</dbReference>
<feature type="domain" description="PTM/DIR17-like Tudor" evidence="1">
    <location>
        <begin position="64"/>
        <end position="111"/>
    </location>
</feature>
<proteinExistence type="predicted"/>
<organism evidence="2 3">
    <name type="scientific">Kalanchoe fedtschenkoi</name>
    <name type="common">Lavender scallops</name>
    <name type="synonym">South American air plant</name>
    <dbReference type="NCBI Taxonomy" id="63787"/>
    <lineage>
        <taxon>Eukaryota</taxon>
        <taxon>Viridiplantae</taxon>
        <taxon>Streptophyta</taxon>
        <taxon>Embryophyta</taxon>
        <taxon>Tracheophyta</taxon>
        <taxon>Spermatophyta</taxon>
        <taxon>Magnoliopsida</taxon>
        <taxon>eudicotyledons</taxon>
        <taxon>Gunneridae</taxon>
        <taxon>Pentapetalae</taxon>
        <taxon>Saxifragales</taxon>
        <taxon>Crassulaceae</taxon>
        <taxon>Kalanchoe</taxon>
    </lineage>
</organism>
<evidence type="ECO:0000313" key="2">
    <source>
        <dbReference type="EnsemblPlants" id="Kaladp0577s0014.1.v1.1.CDS.1"/>
    </source>
</evidence>
<accession>A0A7N0VD90</accession>
<evidence type="ECO:0000313" key="3">
    <source>
        <dbReference type="Proteomes" id="UP000594263"/>
    </source>
</evidence>
<dbReference type="EnsemblPlants" id="Kaladp0577s0014.1.v1.1">
    <property type="protein sequence ID" value="Kaladp0577s0014.1.v1.1.CDS.1"/>
    <property type="gene ID" value="Kaladp0577s0014.v1.1"/>
</dbReference>
<dbReference type="Pfam" id="PF21743">
    <property type="entry name" value="PTM_DIR17_Tudor"/>
    <property type="match status" value="1"/>
</dbReference>
<dbReference type="Proteomes" id="UP000594263">
    <property type="component" value="Unplaced"/>
</dbReference>